<dbReference type="EMBL" id="BK015445">
    <property type="protein sequence ID" value="DAE07080.1"/>
    <property type="molecule type" value="Genomic_DNA"/>
</dbReference>
<proteinExistence type="predicted"/>
<protein>
    <submittedName>
        <fullName evidence="1">Uncharacterized protein</fullName>
    </submittedName>
</protein>
<organism evidence="1">
    <name type="scientific">Siphoviridae sp. ctcUB23</name>
    <dbReference type="NCBI Taxonomy" id="2825573"/>
    <lineage>
        <taxon>Viruses</taxon>
        <taxon>Duplodnaviria</taxon>
        <taxon>Heunggongvirae</taxon>
        <taxon>Uroviricota</taxon>
        <taxon>Caudoviricetes</taxon>
    </lineage>
</organism>
<reference evidence="1" key="1">
    <citation type="journal article" date="2021" name="Proc. Natl. Acad. Sci. U.S.A.">
        <title>A Catalog of Tens of Thousands of Viruses from Human Metagenomes Reveals Hidden Associations with Chronic Diseases.</title>
        <authorList>
            <person name="Tisza M.J."/>
            <person name="Buck C.B."/>
        </authorList>
    </citation>
    <scope>NUCLEOTIDE SEQUENCE</scope>
    <source>
        <strain evidence="1">CtcUB23</strain>
    </source>
</reference>
<name>A0A8S5PK04_9CAUD</name>
<evidence type="ECO:0000313" key="1">
    <source>
        <dbReference type="EMBL" id="DAE07080.1"/>
    </source>
</evidence>
<sequence>MMILKSIYQAQFRLFRRIVNKWRRNIPLMMVCIEFLYEVEFSHASNILSPQK</sequence>
<accession>A0A8S5PK04</accession>